<evidence type="ECO:0000313" key="1">
    <source>
        <dbReference type="EMBL" id="AWY97147.1"/>
    </source>
</evidence>
<dbReference type="KEGG" id="blau:DQQ01_02145"/>
<dbReference type="EMBL" id="CP030280">
    <property type="protein sequence ID" value="AWY97147.1"/>
    <property type="molecule type" value="Genomic_DNA"/>
</dbReference>
<reference evidence="2" key="1">
    <citation type="submission" date="2018-06" db="EMBL/GenBank/DDBJ databases">
        <title>Description of Blautia argi sp. nov., a new anaerobic isolated from dog feces.</title>
        <authorList>
            <person name="Chang Y.-H."/>
            <person name="Paek J."/>
            <person name="Shin Y."/>
        </authorList>
    </citation>
    <scope>NUCLEOTIDE SEQUENCE [LARGE SCALE GENOMIC DNA]</scope>
    <source>
        <strain evidence="2">KCTC 15426</strain>
    </source>
</reference>
<accession>A0A2Z4U7X6</accession>
<dbReference type="AlphaFoldDB" id="A0A2Z4U7X6"/>
<name>A0A2Z4U7X6_9FIRM</name>
<sequence length="263" mass="31731">MGNWLQEWPWAWNSYNSSIPWNQWTDNRSKPFSNKFKEEKRTQNVFTNTVLADFILLCIKEKGENRIDSYFLEKAVSIVRNSKYLCGREEYCLGKDSSKISLQCTNDNEIKECYNGMKDKRRFIYGQMVENCTVAWIFRNLQYIEKNYYSIISYKNILSQYPEEKQKLTVEKIYKKIMEYEKLPLKKQCDLKELFSLFNTCIEGYNISDVADKKVAYIKWYTAHLFNWPFFKSCLLYVNHYDEFTVYQMVAFCFRYIAGNRIR</sequence>
<keyword evidence="2" id="KW-1185">Reference proteome</keyword>
<protein>
    <submittedName>
        <fullName evidence="1">Uncharacterized protein</fullName>
    </submittedName>
</protein>
<evidence type="ECO:0000313" key="2">
    <source>
        <dbReference type="Proteomes" id="UP000250003"/>
    </source>
</evidence>
<proteinExistence type="predicted"/>
<dbReference type="Proteomes" id="UP000250003">
    <property type="component" value="Chromosome"/>
</dbReference>
<gene>
    <name evidence="1" type="ORF">DQQ01_02145</name>
</gene>
<organism evidence="1 2">
    <name type="scientific">Blautia argi</name>
    <dbReference type="NCBI Taxonomy" id="1912897"/>
    <lineage>
        <taxon>Bacteria</taxon>
        <taxon>Bacillati</taxon>
        <taxon>Bacillota</taxon>
        <taxon>Clostridia</taxon>
        <taxon>Lachnospirales</taxon>
        <taxon>Lachnospiraceae</taxon>
        <taxon>Blautia</taxon>
    </lineage>
</organism>